<dbReference type="PANTHER" id="PTHR43095:SF5">
    <property type="entry name" value="XYLULOSE KINASE"/>
    <property type="match status" value="1"/>
</dbReference>
<keyword evidence="8" id="KW-1185">Reference proteome</keyword>
<evidence type="ECO:0008006" key="9">
    <source>
        <dbReference type="Google" id="ProtNLM"/>
    </source>
</evidence>
<evidence type="ECO:0000256" key="4">
    <source>
        <dbReference type="RuleBase" id="RU003733"/>
    </source>
</evidence>
<gene>
    <name evidence="7" type="ORF">ADM99_07345</name>
</gene>
<dbReference type="PANTHER" id="PTHR43095">
    <property type="entry name" value="SUGAR KINASE"/>
    <property type="match status" value="1"/>
</dbReference>
<keyword evidence="3 4" id="KW-0418">Kinase</keyword>
<dbReference type="GO" id="GO:0016773">
    <property type="term" value="F:phosphotransferase activity, alcohol group as acceptor"/>
    <property type="evidence" value="ECO:0007669"/>
    <property type="project" value="InterPro"/>
</dbReference>
<feature type="domain" description="Carbohydrate kinase FGGY C-terminal" evidence="6">
    <location>
        <begin position="262"/>
        <end position="454"/>
    </location>
</feature>
<dbReference type="Gene3D" id="3.30.420.40">
    <property type="match status" value="2"/>
</dbReference>
<name>A0A0P6WRX8_9CHLR</name>
<dbReference type="Pfam" id="PF02782">
    <property type="entry name" value="FGGY_C"/>
    <property type="match status" value="1"/>
</dbReference>
<dbReference type="Pfam" id="PF00370">
    <property type="entry name" value="FGGY_N"/>
    <property type="match status" value="1"/>
</dbReference>
<dbReference type="GO" id="GO:0016301">
    <property type="term" value="F:kinase activity"/>
    <property type="evidence" value="ECO:0007669"/>
    <property type="project" value="UniProtKB-KW"/>
</dbReference>
<dbReference type="AlphaFoldDB" id="A0A0P6WRX8"/>
<dbReference type="InterPro" id="IPR018484">
    <property type="entry name" value="FGGY_N"/>
</dbReference>
<dbReference type="PIRSF" id="PIRSF000538">
    <property type="entry name" value="GlpK"/>
    <property type="match status" value="1"/>
</dbReference>
<comment type="similarity">
    <text evidence="1 4">Belongs to the FGGY kinase family.</text>
</comment>
<comment type="caution">
    <text evidence="7">The sequence shown here is derived from an EMBL/GenBank/DDBJ whole genome shotgun (WGS) entry which is preliminary data.</text>
</comment>
<dbReference type="InterPro" id="IPR050406">
    <property type="entry name" value="FGGY_Carb_Kinase"/>
</dbReference>
<dbReference type="PATRIC" id="fig|229920.5.peg.1438"/>
<proteinExistence type="inferred from homology"/>
<sequence length="509" mass="55804">MEKTYLLGIDIGTYESKGVLVDSEGNLITSAFQPHDLLIPRQGWAEHDPEKTWWGDFVLLTKTLLAKSQISSKDIAGIGVSAIAPCMLPVDQQGNPLRMGVLYGVDTRAYREIDELNARFGKENLFAKTGNELSSQAVGPKILWLKKNEPEIYHKAAKFTTASSFIISRLTGKMVIDHLTASFFTPLYDFYKGTWSNEFCEGIVEPERLPEIGWACEKAGTVTAEAARITGLAEGTPVNFGTADASAEAVSVGVVKPGQMMLMYGSTIFMYLVTSTPKVDSRLWAARYLFPGTSAFAAGTATSGSLTRWFRDKLSPDLVAAEKSGGENAYTALIHEAENISAGSEGLVVLPYFSGERTPINDPLARGMFFGLTLAHQRGHLFKAVLEGMGYGVRQHFDVMDEISVKPDDVIAVGGGTKNPLWLQVVSDISGIPQRVPAVTFGASFGDAFLAGMAVGVHSSYNQITSWIKYDRLVKPDPMKHDLYSKYYQIYLDLYQKNKDLMSELHSLI</sequence>
<dbReference type="InterPro" id="IPR018483">
    <property type="entry name" value="Carb_kinase_FGGY_CS"/>
</dbReference>
<organism evidence="7 8">
    <name type="scientific">Leptolinea tardivitalis</name>
    <dbReference type="NCBI Taxonomy" id="229920"/>
    <lineage>
        <taxon>Bacteria</taxon>
        <taxon>Bacillati</taxon>
        <taxon>Chloroflexota</taxon>
        <taxon>Anaerolineae</taxon>
        <taxon>Anaerolineales</taxon>
        <taxon>Anaerolineaceae</taxon>
        <taxon>Leptolinea</taxon>
    </lineage>
</organism>
<dbReference type="GO" id="GO:0005975">
    <property type="term" value="P:carbohydrate metabolic process"/>
    <property type="evidence" value="ECO:0007669"/>
    <property type="project" value="InterPro"/>
</dbReference>
<dbReference type="InterPro" id="IPR018485">
    <property type="entry name" value="FGGY_C"/>
</dbReference>
<evidence type="ECO:0000313" key="7">
    <source>
        <dbReference type="EMBL" id="KPL72859.1"/>
    </source>
</evidence>
<dbReference type="RefSeq" id="WP_062421021.1">
    <property type="nucleotide sequence ID" value="NZ_BBYA01000008.1"/>
</dbReference>
<dbReference type="OrthoDB" id="9805576at2"/>
<keyword evidence="2 4" id="KW-0808">Transferase</keyword>
<dbReference type="EMBL" id="LGCK01000007">
    <property type="protein sequence ID" value="KPL72859.1"/>
    <property type="molecule type" value="Genomic_DNA"/>
</dbReference>
<dbReference type="PROSITE" id="PS00445">
    <property type="entry name" value="FGGY_KINASES_2"/>
    <property type="match status" value="1"/>
</dbReference>
<evidence type="ECO:0000259" key="6">
    <source>
        <dbReference type="Pfam" id="PF02782"/>
    </source>
</evidence>
<accession>A0A0P6WRX8</accession>
<feature type="domain" description="Carbohydrate kinase FGGY N-terminal" evidence="5">
    <location>
        <begin position="5"/>
        <end position="249"/>
    </location>
</feature>
<dbReference type="STRING" id="229920.ADM99_07345"/>
<dbReference type="CDD" id="cd07804">
    <property type="entry name" value="ASKHA_NBD_FGGY_RrXK-like"/>
    <property type="match status" value="1"/>
</dbReference>
<evidence type="ECO:0000256" key="3">
    <source>
        <dbReference type="ARBA" id="ARBA00022777"/>
    </source>
</evidence>
<dbReference type="InterPro" id="IPR043129">
    <property type="entry name" value="ATPase_NBD"/>
</dbReference>
<dbReference type="SUPFAM" id="SSF53067">
    <property type="entry name" value="Actin-like ATPase domain"/>
    <property type="match status" value="2"/>
</dbReference>
<evidence type="ECO:0000259" key="5">
    <source>
        <dbReference type="Pfam" id="PF00370"/>
    </source>
</evidence>
<evidence type="ECO:0000256" key="2">
    <source>
        <dbReference type="ARBA" id="ARBA00022679"/>
    </source>
</evidence>
<evidence type="ECO:0000256" key="1">
    <source>
        <dbReference type="ARBA" id="ARBA00009156"/>
    </source>
</evidence>
<dbReference type="Proteomes" id="UP000050430">
    <property type="component" value="Unassembled WGS sequence"/>
</dbReference>
<dbReference type="InterPro" id="IPR000577">
    <property type="entry name" value="Carb_kinase_FGGY"/>
</dbReference>
<reference evidence="7 8" key="1">
    <citation type="submission" date="2015-07" db="EMBL/GenBank/DDBJ databases">
        <title>Genome sequence of Leptolinea tardivitalis DSM 16556.</title>
        <authorList>
            <person name="Hemp J."/>
            <person name="Ward L.M."/>
            <person name="Pace L.A."/>
            <person name="Fischer W.W."/>
        </authorList>
    </citation>
    <scope>NUCLEOTIDE SEQUENCE [LARGE SCALE GENOMIC DNA]</scope>
    <source>
        <strain evidence="7 8">YMTK-2</strain>
    </source>
</reference>
<protein>
    <recommendedName>
        <fullName evidence="9">Carbohydrate kinase</fullName>
    </recommendedName>
</protein>
<evidence type="ECO:0000313" key="8">
    <source>
        <dbReference type="Proteomes" id="UP000050430"/>
    </source>
</evidence>